<accession>A0ABU5ZWQ4</accession>
<dbReference type="Proteomes" id="UP001327027">
    <property type="component" value="Unassembled WGS sequence"/>
</dbReference>
<proteinExistence type="predicted"/>
<sequence length="199" mass="23958">MREIIDQVRKVRHVHRNIYLLLMFLFLTFSTRAQKNTSSSGVISNEHYEVYNSLYNYPYDIKPKIYQRTFFDSSWSLYFDPRVFEYAKKNSGLASKISYENLRETLNDDMLLKIKRKIIYTKKAIKLDTKRFKNVKLVSHFDRFQDLNDVYRLSKPVIVDNISVFRTLNPHNSSIYIFFKEEGKWNLAYEIVLWVSTFD</sequence>
<dbReference type="EMBL" id="JAYKLX010000005">
    <property type="protein sequence ID" value="MEB3346304.1"/>
    <property type="molecule type" value="Genomic_DNA"/>
</dbReference>
<evidence type="ECO:0000313" key="2">
    <source>
        <dbReference type="Proteomes" id="UP001327027"/>
    </source>
</evidence>
<name>A0ABU5ZWQ4_9FLAO</name>
<gene>
    <name evidence="1" type="ORF">U6A24_12575</name>
</gene>
<organism evidence="1 2">
    <name type="scientific">Aquimarina gracilis</name>
    <dbReference type="NCBI Taxonomy" id="874422"/>
    <lineage>
        <taxon>Bacteria</taxon>
        <taxon>Pseudomonadati</taxon>
        <taxon>Bacteroidota</taxon>
        <taxon>Flavobacteriia</taxon>
        <taxon>Flavobacteriales</taxon>
        <taxon>Flavobacteriaceae</taxon>
        <taxon>Aquimarina</taxon>
    </lineage>
</organism>
<protein>
    <submittedName>
        <fullName evidence="1">Uncharacterized protein</fullName>
    </submittedName>
</protein>
<keyword evidence="2" id="KW-1185">Reference proteome</keyword>
<dbReference type="RefSeq" id="WP_324180328.1">
    <property type="nucleotide sequence ID" value="NZ_BAABAW010000024.1"/>
</dbReference>
<reference evidence="1 2" key="1">
    <citation type="journal article" date="2013" name="Int. J. Syst. Evol. Microbiol.">
        <title>Aquimarina gracilis sp. nov., isolated from the gut microflora of a mussel, Mytilus coruscus, and emended description of Aquimarina spongiae.</title>
        <authorList>
            <person name="Park S.C."/>
            <person name="Choe H.N."/>
            <person name="Baik K.S."/>
            <person name="Seong C.N."/>
        </authorList>
    </citation>
    <scope>NUCLEOTIDE SEQUENCE [LARGE SCALE GENOMIC DNA]</scope>
    <source>
        <strain evidence="1 2">PSC32</strain>
    </source>
</reference>
<evidence type="ECO:0000313" key="1">
    <source>
        <dbReference type="EMBL" id="MEB3346304.1"/>
    </source>
</evidence>
<comment type="caution">
    <text evidence="1">The sequence shown here is derived from an EMBL/GenBank/DDBJ whole genome shotgun (WGS) entry which is preliminary data.</text>
</comment>